<accession>A0A162CVU6</accession>
<dbReference type="AlphaFoldDB" id="A0A162CVU6"/>
<proteinExistence type="predicted"/>
<comment type="caution">
    <text evidence="1">The sequence shown here is derived from an EMBL/GenBank/DDBJ whole genome shotgun (WGS) entry which is preliminary data.</text>
</comment>
<gene>
    <name evidence="1" type="ORF">APZ42_004040</name>
</gene>
<name>A0A162CVU6_9CRUS</name>
<organism evidence="1 2">
    <name type="scientific">Daphnia magna</name>
    <dbReference type="NCBI Taxonomy" id="35525"/>
    <lineage>
        <taxon>Eukaryota</taxon>
        <taxon>Metazoa</taxon>
        <taxon>Ecdysozoa</taxon>
        <taxon>Arthropoda</taxon>
        <taxon>Crustacea</taxon>
        <taxon>Branchiopoda</taxon>
        <taxon>Diplostraca</taxon>
        <taxon>Cladocera</taxon>
        <taxon>Anomopoda</taxon>
        <taxon>Daphniidae</taxon>
        <taxon>Daphnia</taxon>
    </lineage>
</organism>
<sequence>MLSATGFIEKKKSVKCMKRVISKHEDGILHEMEIVILILFH</sequence>
<evidence type="ECO:0000313" key="1">
    <source>
        <dbReference type="EMBL" id="KZR99903.1"/>
    </source>
</evidence>
<evidence type="ECO:0000313" key="2">
    <source>
        <dbReference type="Proteomes" id="UP000076858"/>
    </source>
</evidence>
<dbReference type="Proteomes" id="UP000076858">
    <property type="component" value="Unassembled WGS sequence"/>
</dbReference>
<protein>
    <submittedName>
        <fullName evidence="1">Uncharacterized protein</fullName>
    </submittedName>
</protein>
<dbReference type="EMBL" id="LRGB01012298">
    <property type="protein sequence ID" value="KZR99903.1"/>
    <property type="molecule type" value="Genomic_DNA"/>
</dbReference>
<keyword evidence="2" id="KW-1185">Reference proteome</keyword>
<reference evidence="1 2" key="1">
    <citation type="submission" date="2016-03" db="EMBL/GenBank/DDBJ databases">
        <title>EvidentialGene: Evidence-directed Construction of Genes on Genomes.</title>
        <authorList>
            <person name="Gilbert D.G."/>
            <person name="Choi J.-H."/>
            <person name="Mockaitis K."/>
            <person name="Colbourne J."/>
            <person name="Pfrender M."/>
        </authorList>
    </citation>
    <scope>NUCLEOTIDE SEQUENCE [LARGE SCALE GENOMIC DNA]</scope>
    <source>
        <strain evidence="1 2">Xinb3</strain>
        <tissue evidence="1">Complete organism</tissue>
    </source>
</reference>